<dbReference type="AlphaFoldDB" id="A0A806FK99"/>
<reference evidence="2 3" key="1">
    <citation type="journal article" date="2011" name="J. Bacteriol.">
        <title>Genome Sequence of the Probiotic Strain Bifidobacterium animalis subsp. lactis CNCM I-2494.</title>
        <authorList>
            <person name="Chervaux C."/>
            <person name="Grimaldi C."/>
            <person name="Bolotin A."/>
            <person name="Quinquis B."/>
            <person name="Legrain-Raspaud S."/>
            <person name="van Hylckama Vlieg J.E."/>
            <person name="Denariaz G."/>
            <person name="Smokvina T."/>
        </authorList>
    </citation>
    <scope>NUCLEOTIDE SEQUENCE [LARGE SCALE GENOMIC DNA]</scope>
    <source>
        <strain evidence="2 3">CNCM I-2494</strain>
    </source>
</reference>
<evidence type="ECO:0000313" key="3">
    <source>
        <dbReference type="Proteomes" id="UP000008394"/>
    </source>
</evidence>
<proteinExistence type="predicted"/>
<sequence>MSKGISQPLDEHDEPVSLDDLHNSNDASAPQVEGECFDPSSCCDAREQVMIAAMKAYLRPQQAPECLYERLKMTLDKCCGEVITEHTVVTSHTIIHHTHRQGL</sequence>
<dbReference type="GeneID" id="29695753"/>
<feature type="region of interest" description="Disordered" evidence="1">
    <location>
        <begin position="1"/>
        <end position="39"/>
    </location>
</feature>
<accession>A0A806FK99</accession>
<protein>
    <submittedName>
        <fullName evidence="2">ECF-type sigma factor negative effector</fullName>
    </submittedName>
</protein>
<organism evidence="2 3">
    <name type="scientific">Bifidobacterium animalis subsp. lactis CNCM I-2494</name>
    <dbReference type="NCBI Taxonomy" id="1042403"/>
    <lineage>
        <taxon>Bacteria</taxon>
        <taxon>Bacillati</taxon>
        <taxon>Actinomycetota</taxon>
        <taxon>Actinomycetes</taxon>
        <taxon>Bifidobacteriales</taxon>
        <taxon>Bifidobacteriaceae</taxon>
        <taxon>Bifidobacterium</taxon>
    </lineage>
</organism>
<dbReference type="RefSeq" id="WP_004218691.1">
    <property type="nucleotide sequence ID" value="NC_017215.1"/>
</dbReference>
<evidence type="ECO:0000256" key="1">
    <source>
        <dbReference type="SAM" id="MobiDB-lite"/>
    </source>
</evidence>
<name>A0A806FK99_BIFAN</name>
<dbReference type="KEGG" id="bnm:BALAC2494_00075"/>
<dbReference type="Proteomes" id="UP000008394">
    <property type="component" value="Chromosome"/>
</dbReference>
<dbReference type="EMBL" id="CP002915">
    <property type="protein sequence ID" value="AEK30629.1"/>
    <property type="molecule type" value="Genomic_DNA"/>
</dbReference>
<gene>
    <name evidence="2" type="ORF">BALAC2494_00075</name>
</gene>
<evidence type="ECO:0000313" key="2">
    <source>
        <dbReference type="EMBL" id="AEK30629.1"/>
    </source>
</evidence>